<name>A4BZ20_9FLAO</name>
<dbReference type="InterPro" id="IPR015797">
    <property type="entry name" value="NUDIX_hydrolase-like_dom_sf"/>
</dbReference>
<dbReference type="GO" id="GO:0016787">
    <property type="term" value="F:hydrolase activity"/>
    <property type="evidence" value="ECO:0007669"/>
    <property type="project" value="UniProtKB-KW"/>
</dbReference>
<dbReference type="InterPro" id="IPR000086">
    <property type="entry name" value="NUDIX_hydrolase_dom"/>
</dbReference>
<feature type="domain" description="Nudix hydrolase" evidence="4">
    <location>
        <begin position="69"/>
        <end position="195"/>
    </location>
</feature>
<dbReference type="SUPFAM" id="SSF55811">
    <property type="entry name" value="Nudix"/>
    <property type="match status" value="1"/>
</dbReference>
<sequence length="200" mass="23133">MQMYVVFVNDKPIIVTSSQKKENNFPVYILANCVVEEIIHKLKNKNIRGVNLYTPDIESGWNNFIKSFNTVSAAGGLVLNAKKEVLFIYRSEKWDLPKGRIEIGESVEETAIREVEEECGISNLKLVKPLITTYHTYYQDGLKLKETFWFLMTSEYQGELTPQLEEGITLAIFKNPKAITEALQNSYKNIEWVYDTYLKM</sequence>
<dbReference type="CDD" id="cd03673">
    <property type="entry name" value="NUDIX_Ap6A_hydrolase"/>
    <property type="match status" value="1"/>
</dbReference>
<evidence type="ECO:0000259" key="4">
    <source>
        <dbReference type="PROSITE" id="PS51462"/>
    </source>
</evidence>
<dbReference type="Pfam" id="PF00293">
    <property type="entry name" value="NUDIX"/>
    <property type="match status" value="1"/>
</dbReference>
<gene>
    <name evidence="5" type="ORF">PI23P_07305</name>
</gene>
<dbReference type="InterPro" id="IPR020476">
    <property type="entry name" value="Nudix_hydrolase"/>
</dbReference>
<dbReference type="PROSITE" id="PS00893">
    <property type="entry name" value="NUDIX_BOX"/>
    <property type="match status" value="1"/>
</dbReference>
<comment type="cofactor">
    <cofactor evidence="1">
        <name>Mg(2+)</name>
        <dbReference type="ChEBI" id="CHEBI:18420"/>
    </cofactor>
</comment>
<dbReference type="OrthoDB" id="9816289at2"/>
<dbReference type="PROSITE" id="PS51462">
    <property type="entry name" value="NUDIX"/>
    <property type="match status" value="1"/>
</dbReference>
<dbReference type="eggNOG" id="COG0494">
    <property type="taxonomic scope" value="Bacteria"/>
</dbReference>
<dbReference type="PRINTS" id="PR00502">
    <property type="entry name" value="NUDIXFAMILY"/>
</dbReference>
<dbReference type="Proteomes" id="UP000003053">
    <property type="component" value="Unassembled WGS sequence"/>
</dbReference>
<evidence type="ECO:0000256" key="2">
    <source>
        <dbReference type="ARBA" id="ARBA00022801"/>
    </source>
</evidence>
<comment type="similarity">
    <text evidence="3">Belongs to the Nudix hydrolase family.</text>
</comment>
<evidence type="ECO:0000256" key="1">
    <source>
        <dbReference type="ARBA" id="ARBA00001946"/>
    </source>
</evidence>
<evidence type="ECO:0000256" key="3">
    <source>
        <dbReference type="RuleBase" id="RU003476"/>
    </source>
</evidence>
<keyword evidence="6" id="KW-1185">Reference proteome</keyword>
<dbReference type="AlphaFoldDB" id="A4BZ20"/>
<organism evidence="5 6">
    <name type="scientific">Polaribacter irgensii 23-P</name>
    <dbReference type="NCBI Taxonomy" id="313594"/>
    <lineage>
        <taxon>Bacteria</taxon>
        <taxon>Pseudomonadati</taxon>
        <taxon>Bacteroidota</taxon>
        <taxon>Flavobacteriia</taxon>
        <taxon>Flavobacteriales</taxon>
        <taxon>Flavobacteriaceae</taxon>
    </lineage>
</organism>
<proteinExistence type="inferred from homology"/>
<dbReference type="InterPro" id="IPR020084">
    <property type="entry name" value="NUDIX_hydrolase_CS"/>
</dbReference>
<evidence type="ECO:0000313" key="6">
    <source>
        <dbReference type="Proteomes" id="UP000003053"/>
    </source>
</evidence>
<protein>
    <recommendedName>
        <fullName evidence="4">Nudix hydrolase domain-containing protein</fullName>
    </recommendedName>
</protein>
<keyword evidence="2 3" id="KW-0378">Hydrolase</keyword>
<comment type="caution">
    <text evidence="5">The sequence shown here is derived from an EMBL/GenBank/DDBJ whole genome shotgun (WGS) entry which is preliminary data.</text>
</comment>
<dbReference type="EMBL" id="AAOG01000002">
    <property type="protein sequence ID" value="EAR12413.1"/>
    <property type="molecule type" value="Genomic_DNA"/>
</dbReference>
<accession>A4BZ20</accession>
<dbReference type="STRING" id="313594.PI23P_07305"/>
<dbReference type="PANTHER" id="PTHR43046">
    <property type="entry name" value="GDP-MANNOSE MANNOSYL HYDROLASE"/>
    <property type="match status" value="1"/>
</dbReference>
<dbReference type="HOGENOM" id="CLU_104636_0_0_10"/>
<reference evidence="5 6" key="1">
    <citation type="submission" date="2006-02" db="EMBL/GenBank/DDBJ databases">
        <authorList>
            <person name="Murray A."/>
            <person name="Staley J."/>
            <person name="Ferriera S."/>
            <person name="Johnson J."/>
            <person name="Kravitz S."/>
            <person name="Halpern A."/>
            <person name="Remington K."/>
            <person name="Beeson K."/>
            <person name="Tran B."/>
            <person name="Rogers Y.-H."/>
            <person name="Friedman R."/>
            <person name="Venter J.C."/>
        </authorList>
    </citation>
    <scope>NUCLEOTIDE SEQUENCE [LARGE SCALE GENOMIC DNA]</scope>
    <source>
        <strain evidence="5 6">23-P</strain>
    </source>
</reference>
<dbReference type="PANTHER" id="PTHR43046:SF14">
    <property type="entry name" value="MUTT_NUDIX FAMILY PROTEIN"/>
    <property type="match status" value="1"/>
</dbReference>
<dbReference type="Gene3D" id="3.90.79.10">
    <property type="entry name" value="Nucleoside Triphosphate Pyrophosphohydrolase"/>
    <property type="match status" value="1"/>
</dbReference>
<evidence type="ECO:0000313" key="5">
    <source>
        <dbReference type="EMBL" id="EAR12413.1"/>
    </source>
</evidence>